<evidence type="ECO:0000313" key="2">
    <source>
        <dbReference type="EMBL" id="ARK07496.1"/>
    </source>
</evidence>
<dbReference type="GO" id="GO:0006352">
    <property type="term" value="P:DNA-templated transcription initiation"/>
    <property type="evidence" value="ECO:0007669"/>
    <property type="project" value="InterPro"/>
</dbReference>
<dbReference type="KEGG" id="vg:40076659"/>
<dbReference type="GO" id="GO:0003700">
    <property type="term" value="F:DNA-binding transcription factor activity"/>
    <property type="evidence" value="ECO:0007669"/>
    <property type="project" value="InterPro"/>
</dbReference>
<dbReference type="InterPro" id="IPR000943">
    <property type="entry name" value="RNA_pol_sigma70"/>
</dbReference>
<accession>A0A1W6DXB0</accession>
<keyword evidence="3" id="KW-1185">Reference proteome</keyword>
<sequence>MGATVRYVTPELVRAFRLRHLGPAGTQSDLAEDFGVQARAVRHWEGEGAPLYVGLMMAYAEKYGYRLLAELGRKAVKGQLPAFDRDAMKIFLTSHDITQTKFTKLLGFTSEKASTNWKIAGDAPNHVKILVAAIERCGIDLLVAMNGGVEIAGMKSLIEAKDMKTVVDSFDLPDVSVVADVPAPVALDARIETLDNPAVAKALRFLSARDRDIVISRKFSAEPQSLGELGDKYGITRQRVQQIESVTMKKLASALV</sequence>
<proteinExistence type="predicted"/>
<dbReference type="Gene3D" id="1.10.10.10">
    <property type="entry name" value="Winged helix-like DNA-binding domain superfamily/Winged helix DNA-binding domain"/>
    <property type="match status" value="1"/>
</dbReference>
<dbReference type="Pfam" id="PF04545">
    <property type="entry name" value="Sigma70_r4"/>
    <property type="match status" value="1"/>
</dbReference>
<dbReference type="GeneID" id="40076659"/>
<gene>
    <name evidence="2" type="primary">sigA</name>
    <name evidence="2" type="ORF">LAV_00121</name>
</gene>
<dbReference type="InterPro" id="IPR036388">
    <property type="entry name" value="WH-like_DNA-bd_sf"/>
</dbReference>
<name>A0A1W6DXB0_9CAUD</name>
<feature type="domain" description="RNA polymerase sigma-70" evidence="1">
    <location>
        <begin position="225"/>
        <end position="251"/>
    </location>
</feature>
<dbReference type="PRINTS" id="PR00046">
    <property type="entry name" value="SIGMA70FCT"/>
</dbReference>
<dbReference type="RefSeq" id="YP_009600825.1">
    <property type="nucleotide sequence ID" value="NC_041927.1"/>
</dbReference>
<dbReference type="InterPro" id="IPR013324">
    <property type="entry name" value="RNA_pol_sigma_r3/r4-like"/>
</dbReference>
<evidence type="ECO:0000313" key="3">
    <source>
        <dbReference type="Proteomes" id="UP000223906"/>
    </source>
</evidence>
<evidence type="ECO:0000259" key="1">
    <source>
        <dbReference type="PROSITE" id="PS00716"/>
    </source>
</evidence>
<dbReference type="Proteomes" id="UP000223906">
    <property type="component" value="Segment"/>
</dbReference>
<dbReference type="PROSITE" id="PS00716">
    <property type="entry name" value="SIGMA70_2"/>
    <property type="match status" value="1"/>
</dbReference>
<organism evidence="2 3">
    <name type="scientific">Sphingobium phage Lacusarx</name>
    <dbReference type="NCBI Taxonomy" id="1980139"/>
    <lineage>
        <taxon>Viruses</taxon>
        <taxon>Duplodnaviria</taxon>
        <taxon>Heunggongvirae</taxon>
        <taxon>Uroviricota</taxon>
        <taxon>Caudoviricetes</taxon>
        <taxon>Lacusarxvirus</taxon>
        <taxon>Lacusarxvirus lacusarx</taxon>
    </lineage>
</organism>
<protein>
    <submittedName>
        <fullName evidence="2">RNA polymerase sigma factor</fullName>
    </submittedName>
</protein>
<dbReference type="EMBL" id="KY629563">
    <property type="protein sequence ID" value="ARK07496.1"/>
    <property type="molecule type" value="Genomic_DNA"/>
</dbReference>
<reference evidence="2 3" key="1">
    <citation type="submission" date="2017-02" db="EMBL/GenBank/DDBJ databases">
        <title>The first characterized phage against a member of the ecologically important #sphingomonads reveals high dissimilarity against all other known phages.</title>
        <authorList>
            <person name="Nielsen T.K."/>
            <person name="Carstens A.B."/>
            <person name="Kot W."/>
            <person name="Lametsch R."/>
            <person name="Neve H."/>
            <person name="Hansen L.H."/>
        </authorList>
    </citation>
    <scope>NUCLEOTIDE SEQUENCE [LARGE SCALE GENOMIC DNA]</scope>
</reference>
<dbReference type="SUPFAM" id="SSF88659">
    <property type="entry name" value="Sigma3 and sigma4 domains of RNA polymerase sigma factors"/>
    <property type="match status" value="1"/>
</dbReference>
<dbReference type="InterPro" id="IPR007630">
    <property type="entry name" value="RNA_pol_sigma70_r4"/>
</dbReference>